<evidence type="ECO:0000256" key="3">
    <source>
        <dbReference type="ARBA" id="ARBA00023002"/>
    </source>
</evidence>
<feature type="compositionally biased region" description="Low complexity" evidence="4">
    <location>
        <begin position="52"/>
        <end position="63"/>
    </location>
</feature>
<reference evidence="6" key="1">
    <citation type="journal article" date="2023" name="PhytoFront">
        <title>Draft Genome Resources of Seven Strains of Tilletia horrida, Causal Agent of Kernel Smut of Rice.</title>
        <authorList>
            <person name="Khanal S."/>
            <person name="Antony Babu S."/>
            <person name="Zhou X.G."/>
        </authorList>
    </citation>
    <scope>NUCLEOTIDE SEQUENCE</scope>
    <source>
        <strain evidence="6">TX3</strain>
    </source>
</reference>
<protein>
    <submittedName>
        <fullName evidence="6">Ubiquinone biosynthesis monooxygenase</fullName>
    </submittedName>
</protein>
<feature type="region of interest" description="Disordered" evidence="4">
    <location>
        <begin position="277"/>
        <end position="299"/>
    </location>
</feature>
<keyword evidence="3" id="KW-0560">Oxidoreductase</keyword>
<dbReference type="GO" id="GO:0005739">
    <property type="term" value="C:mitochondrion"/>
    <property type="evidence" value="ECO:0007669"/>
    <property type="project" value="TreeGrafter"/>
</dbReference>
<keyword evidence="6" id="KW-0503">Monooxygenase</keyword>
<feature type="domain" description="FAD-binding" evidence="5">
    <location>
        <begin position="609"/>
        <end position="656"/>
    </location>
</feature>
<organism evidence="6 7">
    <name type="scientific">Tilletia horrida</name>
    <dbReference type="NCBI Taxonomy" id="155126"/>
    <lineage>
        <taxon>Eukaryota</taxon>
        <taxon>Fungi</taxon>
        <taxon>Dikarya</taxon>
        <taxon>Basidiomycota</taxon>
        <taxon>Ustilaginomycotina</taxon>
        <taxon>Exobasidiomycetes</taxon>
        <taxon>Tilletiales</taxon>
        <taxon>Tilletiaceae</taxon>
        <taxon>Tilletia</taxon>
    </lineage>
</organism>
<dbReference type="Pfam" id="PF01494">
    <property type="entry name" value="FAD_binding_3"/>
    <property type="match status" value="1"/>
</dbReference>
<dbReference type="PANTHER" id="PTHR43876">
    <property type="entry name" value="UBIQUINONE BIOSYNTHESIS MONOOXYGENASE COQ6, MITOCHONDRIAL"/>
    <property type="match status" value="1"/>
</dbReference>
<name>A0AAN6G4Y9_9BASI</name>
<gene>
    <name evidence="6" type="primary">COQ6_2</name>
    <name evidence="6" type="ORF">OC842_007701</name>
</gene>
<feature type="region of interest" description="Disordered" evidence="4">
    <location>
        <begin position="141"/>
        <end position="170"/>
    </location>
</feature>
<keyword evidence="1" id="KW-0285">Flavoprotein</keyword>
<dbReference type="InterPro" id="IPR051205">
    <property type="entry name" value="UbiH/COQ6_monooxygenase"/>
</dbReference>
<evidence type="ECO:0000313" key="6">
    <source>
        <dbReference type="EMBL" id="KAK0518731.1"/>
    </source>
</evidence>
<dbReference type="PROSITE" id="PS01304">
    <property type="entry name" value="UBIH"/>
    <property type="match status" value="1"/>
</dbReference>
<feature type="region of interest" description="Disordered" evidence="4">
    <location>
        <begin position="490"/>
        <end position="516"/>
    </location>
</feature>
<evidence type="ECO:0000256" key="4">
    <source>
        <dbReference type="SAM" id="MobiDB-lite"/>
    </source>
</evidence>
<keyword evidence="7" id="KW-1185">Reference proteome</keyword>
<feature type="region of interest" description="Disordered" evidence="4">
    <location>
        <begin position="52"/>
        <end position="85"/>
    </location>
</feature>
<feature type="compositionally biased region" description="Low complexity" evidence="4">
    <location>
        <begin position="582"/>
        <end position="591"/>
    </location>
</feature>
<feature type="compositionally biased region" description="Low complexity" evidence="4">
    <location>
        <begin position="501"/>
        <end position="514"/>
    </location>
</feature>
<keyword evidence="6" id="KW-0830">Ubiquinone</keyword>
<evidence type="ECO:0000313" key="7">
    <source>
        <dbReference type="Proteomes" id="UP001176521"/>
    </source>
</evidence>
<proteinExistence type="predicted"/>
<evidence type="ECO:0000259" key="5">
    <source>
        <dbReference type="Pfam" id="PF01494"/>
    </source>
</evidence>
<feature type="compositionally biased region" description="Low complexity" evidence="4">
    <location>
        <begin position="76"/>
        <end position="85"/>
    </location>
</feature>
<dbReference type="PRINTS" id="PR00420">
    <property type="entry name" value="RNGMNOXGNASE"/>
</dbReference>
<comment type="caution">
    <text evidence="6">The sequence shown here is derived from an EMBL/GenBank/DDBJ whole genome shotgun (WGS) entry which is preliminary data.</text>
</comment>
<dbReference type="InterPro" id="IPR002938">
    <property type="entry name" value="FAD-bd"/>
</dbReference>
<dbReference type="GO" id="GO:0004497">
    <property type="term" value="F:monooxygenase activity"/>
    <property type="evidence" value="ECO:0007669"/>
    <property type="project" value="UniProtKB-KW"/>
</dbReference>
<accession>A0AAN6G4Y9</accession>
<evidence type="ECO:0000256" key="2">
    <source>
        <dbReference type="ARBA" id="ARBA00022827"/>
    </source>
</evidence>
<dbReference type="GO" id="GO:0071949">
    <property type="term" value="F:FAD binding"/>
    <property type="evidence" value="ECO:0007669"/>
    <property type="project" value="InterPro"/>
</dbReference>
<evidence type="ECO:0000256" key="1">
    <source>
        <dbReference type="ARBA" id="ARBA00022630"/>
    </source>
</evidence>
<dbReference type="Gene3D" id="3.50.50.60">
    <property type="entry name" value="FAD/NAD(P)-binding domain"/>
    <property type="match status" value="2"/>
</dbReference>
<feature type="region of interest" description="Disordered" evidence="4">
    <location>
        <begin position="581"/>
        <end position="609"/>
    </location>
</feature>
<dbReference type="SUPFAM" id="SSF51905">
    <property type="entry name" value="FAD/NAD(P)-binding domain"/>
    <property type="match status" value="1"/>
</dbReference>
<dbReference type="PANTHER" id="PTHR43876:SF7">
    <property type="entry name" value="UBIQUINONE BIOSYNTHESIS MONOOXYGENASE COQ6, MITOCHONDRIAL"/>
    <property type="match status" value="1"/>
</dbReference>
<dbReference type="AlphaFoldDB" id="A0AAN6G4Y9"/>
<dbReference type="EMBL" id="JAPDMQ010001189">
    <property type="protein sequence ID" value="KAK0518731.1"/>
    <property type="molecule type" value="Genomic_DNA"/>
</dbReference>
<keyword evidence="2" id="KW-0274">FAD</keyword>
<dbReference type="InterPro" id="IPR018168">
    <property type="entry name" value="Ubi_Hdrlase_CS"/>
</dbReference>
<dbReference type="Proteomes" id="UP001176521">
    <property type="component" value="Unassembled WGS sequence"/>
</dbReference>
<dbReference type="InterPro" id="IPR036188">
    <property type="entry name" value="FAD/NAD-bd_sf"/>
</dbReference>
<sequence>MRAAASSLARTAGSASAVAAAGARAGARPILHGLGLGRGASAASASAGVLSAGARPASTSSSSSRRRPTPQPAAPPLRTLATAAASASPAESADITIVGGGVAGLALACALTAPASPLSSLHTPPSITLIDAGNLERLASWPPASSPASASASGRASNSSSHSSSSDATAWENRTVSLSADNLAWLLSDAMADNGSSSGASGIRHFLRRDRTCDVHAMTVSDGVTGATIEFGTDEPGLADTPHLSSMVELSNLQQALLKTLRQRAEGGHARVTILQNTKVQDISPSPAADEHENNPDPWPVLTLASNTTQQPQLLRTRLLIGADGHGSPVRKYAGIRTFGHDYNQRGMVSTLRCRPGTVGRTAYQRFLPSGPIAFLPMSDSAASMVWSLPPDMARALEALQRETSTSSSSSTSDLPGELLAHLINAAFRLPWHSIDYLFSRIREFVAASRAPDPAAASGTGAAGRDWSWLQEAIDQRIRATLFRPAADVEASGGVPDEEYSASVGSGSAGSHASRAPPKVISVDARSTASFPLMLRHAEAYTGASLRTASEAANVSLLDTFKPSRVLEGLMGAAGLMRGVDSSSPSMSTTTGGLTHPHADGHSSPPARSRTVLVGDAAHTVHPLAGQGLNQGLLDVRSLAHALGQAVWEEGADLGLAKSLQHVYERERWGANALWASGIDKLGGLFAVGDAGRGYSASTDKVEGEPGVARLGRGLVERVLVWARSTGLEVLNELGPVKERMVRGAGSPSEAQRW</sequence>